<dbReference type="AlphaFoldDB" id="A0A229RBV5"/>
<proteinExistence type="predicted"/>
<dbReference type="InterPro" id="IPR001387">
    <property type="entry name" value="Cro/C1-type_HTH"/>
</dbReference>
<dbReference type="InterPro" id="IPR010982">
    <property type="entry name" value="Lambda_DNA-bd_dom_sf"/>
</dbReference>
<accession>A0A229RBV5</accession>
<dbReference type="OrthoDB" id="9803760at2"/>
<evidence type="ECO:0000259" key="1">
    <source>
        <dbReference type="PROSITE" id="PS50943"/>
    </source>
</evidence>
<evidence type="ECO:0000313" key="3">
    <source>
        <dbReference type="Proteomes" id="UP000215563"/>
    </source>
</evidence>
<evidence type="ECO:0000313" key="2">
    <source>
        <dbReference type="EMBL" id="OXM44127.1"/>
    </source>
</evidence>
<keyword evidence="3" id="KW-1185">Reference proteome</keyword>
<dbReference type="RefSeq" id="WP_020637946.1">
    <property type="nucleotide sequence ID" value="NZ_KB913032.1"/>
</dbReference>
<feature type="domain" description="HTH cro/C1-type" evidence="1">
    <location>
        <begin position="20"/>
        <end position="78"/>
    </location>
</feature>
<dbReference type="PROSITE" id="PS50943">
    <property type="entry name" value="HTH_CROC1"/>
    <property type="match status" value="1"/>
</dbReference>
<dbReference type="GO" id="GO:0003677">
    <property type="term" value="F:DNA binding"/>
    <property type="evidence" value="ECO:0007669"/>
    <property type="project" value="InterPro"/>
</dbReference>
<dbReference type="Gene3D" id="1.10.260.40">
    <property type="entry name" value="lambda repressor-like DNA-binding domains"/>
    <property type="match status" value="1"/>
</dbReference>
<sequence>MNTPTSEQLDQFAHALGDTLRAARRERGWTRKQMRAAMCTDDDLSLQTLASYELGTRRISVERLIEVCAVLKRQPDELLRRATTLAFSGHYGTRINIDLLSLAHTADPRLRPLQRWAQVRVQQSTPERVLVEELDATALSAMADIAGTTVYDLVHALRGISSAHHVSA</sequence>
<dbReference type="Proteomes" id="UP000215563">
    <property type="component" value="Unassembled WGS sequence"/>
</dbReference>
<organism evidence="2 3">
    <name type="scientific">Amycolatopsis alba DSM 44262</name>
    <dbReference type="NCBI Taxonomy" id="1125972"/>
    <lineage>
        <taxon>Bacteria</taxon>
        <taxon>Bacillati</taxon>
        <taxon>Actinomycetota</taxon>
        <taxon>Actinomycetes</taxon>
        <taxon>Pseudonocardiales</taxon>
        <taxon>Pseudonocardiaceae</taxon>
        <taxon>Amycolatopsis</taxon>
    </lineage>
</organism>
<dbReference type="CDD" id="cd00093">
    <property type="entry name" value="HTH_XRE"/>
    <property type="match status" value="1"/>
</dbReference>
<reference evidence="2 3" key="1">
    <citation type="submission" date="2017-07" db="EMBL/GenBank/DDBJ databases">
        <title>Amycolatopsis alba DSM 44262 Genome sequencing and assembly.</title>
        <authorList>
            <person name="Kaur N."/>
            <person name="Mayilraj S."/>
        </authorList>
    </citation>
    <scope>NUCLEOTIDE SEQUENCE [LARGE SCALE GENOMIC DNA]</scope>
    <source>
        <strain evidence="2 3">DSM 44262</strain>
    </source>
</reference>
<dbReference type="SMART" id="SM00530">
    <property type="entry name" value="HTH_XRE"/>
    <property type="match status" value="1"/>
</dbReference>
<protein>
    <submittedName>
        <fullName evidence="2">XRE family transcriptional regulator</fullName>
    </submittedName>
</protein>
<comment type="caution">
    <text evidence="2">The sequence shown here is derived from an EMBL/GenBank/DDBJ whole genome shotgun (WGS) entry which is preliminary data.</text>
</comment>
<dbReference type="EMBL" id="NMQU01000127">
    <property type="protein sequence ID" value="OXM44127.1"/>
    <property type="molecule type" value="Genomic_DNA"/>
</dbReference>
<dbReference type="SUPFAM" id="SSF47413">
    <property type="entry name" value="lambda repressor-like DNA-binding domains"/>
    <property type="match status" value="1"/>
</dbReference>
<name>A0A229RBV5_AMYAL</name>
<dbReference type="Pfam" id="PF01381">
    <property type="entry name" value="HTH_3"/>
    <property type="match status" value="1"/>
</dbReference>
<gene>
    <name evidence="2" type="ORF">CFP75_35615</name>
</gene>